<name>A0A821IR07_9BILA</name>
<dbReference type="AlphaFoldDB" id="A0A821IR07"/>
<evidence type="ECO:0000313" key="1">
    <source>
        <dbReference type="EMBL" id="CAF4704157.1"/>
    </source>
</evidence>
<protein>
    <submittedName>
        <fullName evidence="1">Uncharacterized protein</fullName>
    </submittedName>
</protein>
<sequence>ALSGCIHLTQEDTTSPSSVYIKNLFIII</sequence>
<accession>A0A821IR07</accession>
<dbReference type="Proteomes" id="UP000663866">
    <property type="component" value="Unassembled WGS sequence"/>
</dbReference>
<organism evidence="1 2">
    <name type="scientific">Rotaria magnacalcarata</name>
    <dbReference type="NCBI Taxonomy" id="392030"/>
    <lineage>
        <taxon>Eukaryota</taxon>
        <taxon>Metazoa</taxon>
        <taxon>Spiralia</taxon>
        <taxon>Gnathifera</taxon>
        <taxon>Rotifera</taxon>
        <taxon>Eurotatoria</taxon>
        <taxon>Bdelloidea</taxon>
        <taxon>Philodinida</taxon>
        <taxon>Philodinidae</taxon>
        <taxon>Rotaria</taxon>
    </lineage>
</organism>
<feature type="non-terminal residue" evidence="1">
    <location>
        <position position="1"/>
    </location>
</feature>
<comment type="caution">
    <text evidence="1">The sequence shown here is derived from an EMBL/GenBank/DDBJ whole genome shotgun (WGS) entry which is preliminary data.</text>
</comment>
<reference evidence="1" key="1">
    <citation type="submission" date="2021-02" db="EMBL/GenBank/DDBJ databases">
        <authorList>
            <person name="Nowell W R."/>
        </authorList>
    </citation>
    <scope>NUCLEOTIDE SEQUENCE</scope>
</reference>
<evidence type="ECO:0000313" key="2">
    <source>
        <dbReference type="Proteomes" id="UP000663866"/>
    </source>
</evidence>
<dbReference type="EMBL" id="CAJOBG010101239">
    <property type="protein sequence ID" value="CAF4704157.1"/>
    <property type="molecule type" value="Genomic_DNA"/>
</dbReference>
<proteinExistence type="predicted"/>
<keyword evidence="2" id="KW-1185">Reference proteome</keyword>
<gene>
    <name evidence="1" type="ORF">OVN521_LOCUS48504</name>
</gene>